<dbReference type="Proteomes" id="UP001140096">
    <property type="component" value="Unassembled WGS sequence"/>
</dbReference>
<comment type="caution">
    <text evidence="1">The sequence shown here is derived from an EMBL/GenBank/DDBJ whole genome shotgun (WGS) entry which is preliminary data.</text>
</comment>
<reference evidence="1" key="1">
    <citation type="submission" date="2022-07" db="EMBL/GenBank/DDBJ databases">
        <title>Phylogenomic reconstructions and comparative analyses of Kickxellomycotina fungi.</title>
        <authorList>
            <person name="Reynolds N.K."/>
            <person name="Stajich J.E."/>
            <person name="Barry K."/>
            <person name="Grigoriev I.V."/>
            <person name="Crous P."/>
            <person name="Smith M.E."/>
        </authorList>
    </citation>
    <scope>NUCLEOTIDE SEQUENCE</scope>
    <source>
        <strain evidence="1">CBS 102833</strain>
    </source>
</reference>
<gene>
    <name evidence="1" type="ORF">H4S07_006678</name>
</gene>
<evidence type="ECO:0000313" key="2">
    <source>
        <dbReference type="Proteomes" id="UP001140096"/>
    </source>
</evidence>
<evidence type="ECO:0000313" key="1">
    <source>
        <dbReference type="EMBL" id="KAJ2794707.1"/>
    </source>
</evidence>
<dbReference type="EMBL" id="JANBUP010004172">
    <property type="protein sequence ID" value="KAJ2794707.1"/>
    <property type="molecule type" value="Genomic_DNA"/>
</dbReference>
<name>A0ACC1KTL1_9FUNG</name>
<organism evidence="1 2">
    <name type="scientific">Coemansia furcata</name>
    <dbReference type="NCBI Taxonomy" id="417177"/>
    <lineage>
        <taxon>Eukaryota</taxon>
        <taxon>Fungi</taxon>
        <taxon>Fungi incertae sedis</taxon>
        <taxon>Zoopagomycota</taxon>
        <taxon>Kickxellomycotina</taxon>
        <taxon>Kickxellomycetes</taxon>
        <taxon>Kickxellales</taxon>
        <taxon>Kickxellaceae</taxon>
        <taxon>Coemansia</taxon>
    </lineage>
</organism>
<protein>
    <submittedName>
        <fullName evidence="1">Uncharacterized protein</fullName>
    </submittedName>
</protein>
<accession>A0ACC1KTL1</accession>
<keyword evidence="2" id="KW-1185">Reference proteome</keyword>
<proteinExistence type="predicted"/>
<sequence length="208" mass="21734">MSHNSQSIPAPSSGDKKGTPIPSGDKKGTPIPISMPSGMRSGAYTGSEAGTSRHLESGPQFPPGSADFARSHLDRQGIEAPPNSLVTPSAHLGQGSLGGSRFAGGGWNAPPNTPAQANKLQQMMASAGAGSGSVQGYSTSNVPSHSFIVGKTCGMENVREADEDEQTDQDMEVETEFSPDSSNQSSFRQSTRRIPGDESEEDMFTMDD</sequence>